<dbReference type="PANTHER" id="PTHR42939:SF3">
    <property type="entry name" value="ABC TRANSPORTER ATP-BINDING COMPONENT"/>
    <property type="match status" value="1"/>
</dbReference>
<sequence length="288" mass="32618">MENILELEQVCKAFPKTNFALDQVSFSIPYGSIMGFVGENGAGKTTTIGCILNTISKDSGTVKLFGKEMSDADTDLREKIGVVYDGDNFPSYWTAEQLSRVMGGLYTRWDNALFHKYLEDFRLLPGQRIKNYSRGMTMKLAVAAALSHHPQLLVLDEATSGLDPIMRDDMLDVFLDFVQEEDHSILLSSHITTDLEKIADYITFIHDGRLIMTASRNDLVYNFAVMRCKESQFLELDPGDILAYRKRDFQMDVLVSDGKEAQRKYRGFVVDHVSVDEIMLLLVKGERV</sequence>
<keyword evidence="6" id="KW-1185">Reference proteome</keyword>
<keyword evidence="1" id="KW-0813">Transport</keyword>
<keyword evidence="2" id="KW-0547">Nucleotide-binding</keyword>
<feature type="domain" description="ABC transporter" evidence="4">
    <location>
        <begin position="5"/>
        <end position="232"/>
    </location>
</feature>
<dbReference type="CDD" id="cd03230">
    <property type="entry name" value="ABC_DR_subfamily_A"/>
    <property type="match status" value="1"/>
</dbReference>
<name>A0A949JYX5_9FIRM</name>
<protein>
    <submittedName>
        <fullName evidence="5">ABC transporter ATP-binding protein</fullName>
    </submittedName>
</protein>
<comment type="caution">
    <text evidence="5">The sequence shown here is derived from an EMBL/GenBank/DDBJ whole genome shotgun (WGS) entry which is preliminary data.</text>
</comment>
<dbReference type="Proteomes" id="UP000712157">
    <property type="component" value="Unassembled WGS sequence"/>
</dbReference>
<dbReference type="AlphaFoldDB" id="A0A949JYX5"/>
<evidence type="ECO:0000256" key="3">
    <source>
        <dbReference type="ARBA" id="ARBA00022840"/>
    </source>
</evidence>
<dbReference type="InterPro" id="IPR051782">
    <property type="entry name" value="ABC_Transporter_VariousFunc"/>
</dbReference>
<evidence type="ECO:0000313" key="5">
    <source>
        <dbReference type="EMBL" id="MBU9735760.1"/>
    </source>
</evidence>
<accession>A0A949JYX5</accession>
<evidence type="ECO:0000256" key="2">
    <source>
        <dbReference type="ARBA" id="ARBA00022741"/>
    </source>
</evidence>
<dbReference type="PROSITE" id="PS50893">
    <property type="entry name" value="ABC_TRANSPORTER_2"/>
    <property type="match status" value="1"/>
</dbReference>
<gene>
    <name evidence="5" type="ORF">KTH89_04370</name>
</gene>
<keyword evidence="3 5" id="KW-0067">ATP-binding</keyword>
<evidence type="ECO:0000256" key="1">
    <source>
        <dbReference type="ARBA" id="ARBA00022448"/>
    </source>
</evidence>
<dbReference type="SMART" id="SM00382">
    <property type="entry name" value="AAA"/>
    <property type="match status" value="1"/>
</dbReference>
<proteinExistence type="predicted"/>
<dbReference type="SUPFAM" id="SSF52540">
    <property type="entry name" value="P-loop containing nucleoside triphosphate hydrolases"/>
    <property type="match status" value="1"/>
</dbReference>
<dbReference type="InterPro" id="IPR003439">
    <property type="entry name" value="ABC_transporter-like_ATP-bd"/>
</dbReference>
<dbReference type="EMBL" id="JAHQCW010000005">
    <property type="protein sequence ID" value="MBU9735760.1"/>
    <property type="molecule type" value="Genomic_DNA"/>
</dbReference>
<evidence type="ECO:0000259" key="4">
    <source>
        <dbReference type="PROSITE" id="PS50893"/>
    </source>
</evidence>
<dbReference type="GO" id="GO:0016887">
    <property type="term" value="F:ATP hydrolysis activity"/>
    <property type="evidence" value="ECO:0007669"/>
    <property type="project" value="InterPro"/>
</dbReference>
<dbReference type="Pfam" id="PF00005">
    <property type="entry name" value="ABC_tran"/>
    <property type="match status" value="1"/>
</dbReference>
<dbReference type="GO" id="GO:0005524">
    <property type="term" value="F:ATP binding"/>
    <property type="evidence" value="ECO:0007669"/>
    <property type="project" value="UniProtKB-KW"/>
</dbReference>
<dbReference type="RefSeq" id="WP_238720744.1">
    <property type="nucleotide sequence ID" value="NZ_JAHQCW010000005.1"/>
</dbReference>
<dbReference type="InterPro" id="IPR027417">
    <property type="entry name" value="P-loop_NTPase"/>
</dbReference>
<dbReference type="InterPro" id="IPR003593">
    <property type="entry name" value="AAA+_ATPase"/>
</dbReference>
<evidence type="ECO:0000313" key="6">
    <source>
        <dbReference type="Proteomes" id="UP000712157"/>
    </source>
</evidence>
<dbReference type="PANTHER" id="PTHR42939">
    <property type="entry name" value="ABC TRANSPORTER ATP-BINDING PROTEIN ALBC-RELATED"/>
    <property type="match status" value="1"/>
</dbReference>
<organism evidence="5 6">
    <name type="scientific">Diplocloster agilis</name>
    <dbReference type="NCBI Taxonomy" id="2850323"/>
    <lineage>
        <taxon>Bacteria</taxon>
        <taxon>Bacillati</taxon>
        <taxon>Bacillota</taxon>
        <taxon>Clostridia</taxon>
        <taxon>Lachnospirales</taxon>
        <taxon>Lachnospiraceae</taxon>
        <taxon>Diplocloster</taxon>
    </lineage>
</organism>
<reference evidence="5" key="1">
    <citation type="submission" date="2021-06" db="EMBL/GenBank/DDBJ databases">
        <title>Description of novel taxa of the family Lachnospiraceae.</title>
        <authorList>
            <person name="Chaplin A.V."/>
            <person name="Sokolova S.R."/>
            <person name="Pikina A.P."/>
            <person name="Korzhanova M."/>
            <person name="Belova V."/>
            <person name="Korostin D."/>
            <person name="Efimov B.A."/>
        </authorList>
    </citation>
    <scope>NUCLEOTIDE SEQUENCE</scope>
    <source>
        <strain evidence="5">ASD5720</strain>
    </source>
</reference>
<dbReference type="Gene3D" id="3.40.50.300">
    <property type="entry name" value="P-loop containing nucleotide triphosphate hydrolases"/>
    <property type="match status" value="1"/>
</dbReference>